<gene>
    <name evidence="1" type="ORF">NCTC5050_04681</name>
</gene>
<protein>
    <submittedName>
        <fullName evidence="1">Uncharacterized protein</fullName>
    </submittedName>
</protein>
<dbReference type="AlphaFoldDB" id="A0A378BAA0"/>
<evidence type="ECO:0000313" key="2">
    <source>
        <dbReference type="Proteomes" id="UP000255382"/>
    </source>
</evidence>
<dbReference type="Proteomes" id="UP000255382">
    <property type="component" value="Unassembled WGS sequence"/>
</dbReference>
<organism evidence="1 2">
    <name type="scientific">Klebsiella pneumoniae subsp. ozaenae</name>
    <dbReference type="NCBI Taxonomy" id="574"/>
    <lineage>
        <taxon>Bacteria</taxon>
        <taxon>Pseudomonadati</taxon>
        <taxon>Pseudomonadota</taxon>
        <taxon>Gammaproteobacteria</taxon>
        <taxon>Enterobacterales</taxon>
        <taxon>Enterobacteriaceae</taxon>
        <taxon>Klebsiella/Raoultella group</taxon>
        <taxon>Klebsiella</taxon>
        <taxon>Klebsiella pneumoniae complex</taxon>
    </lineage>
</organism>
<reference evidence="1 2" key="1">
    <citation type="submission" date="2018-06" db="EMBL/GenBank/DDBJ databases">
        <authorList>
            <consortium name="Pathogen Informatics"/>
            <person name="Doyle S."/>
        </authorList>
    </citation>
    <scope>NUCLEOTIDE SEQUENCE [LARGE SCALE GENOMIC DNA]</scope>
    <source>
        <strain evidence="1 2">NCTC5050</strain>
    </source>
</reference>
<accession>A0A378BAA0</accession>
<sequence>MFGEDPHVPLTEPVELLQRGLTFPNHPIISSNACSGWRTPLPSIRFT</sequence>
<name>A0A378BAA0_KLEPO</name>
<evidence type="ECO:0000313" key="1">
    <source>
        <dbReference type="EMBL" id="STV33734.1"/>
    </source>
</evidence>
<keyword evidence="2" id="KW-1185">Reference proteome</keyword>
<dbReference type="EMBL" id="UGLZ01000005">
    <property type="protein sequence ID" value="STV33734.1"/>
    <property type="molecule type" value="Genomic_DNA"/>
</dbReference>
<proteinExistence type="predicted"/>